<dbReference type="FunFam" id="1.10.238.10:FF:000178">
    <property type="entry name" value="Calmodulin-2 A"/>
    <property type="match status" value="1"/>
</dbReference>
<keyword evidence="1" id="KW-0677">Repeat</keyword>
<dbReference type="AlphaFoldDB" id="A0AAX6TKI3"/>
<feature type="domain" description="EF-hand" evidence="3">
    <location>
        <begin position="355"/>
        <end position="390"/>
    </location>
</feature>
<reference evidence="5" key="1">
    <citation type="submission" date="2025-08" db="UniProtKB">
        <authorList>
            <consortium name="RefSeq"/>
        </authorList>
    </citation>
    <scope>IDENTIFICATION</scope>
</reference>
<dbReference type="PANTHER" id="PTHR46763">
    <property type="entry name" value="DYNEIN REGULATORY COMPLEX PROTEIN 8"/>
    <property type="match status" value="1"/>
</dbReference>
<accession>A0AAX6TKI3</accession>
<protein>
    <submittedName>
        <fullName evidence="5">EF-hand calcium-binding domain-containing protein 2</fullName>
    </submittedName>
</protein>
<dbReference type="SUPFAM" id="SSF47473">
    <property type="entry name" value="EF-hand"/>
    <property type="match status" value="1"/>
</dbReference>
<dbReference type="CDD" id="cd00051">
    <property type="entry name" value="EFh"/>
    <property type="match status" value="1"/>
</dbReference>
<evidence type="ECO:0000259" key="3">
    <source>
        <dbReference type="PROSITE" id="PS50222"/>
    </source>
</evidence>
<dbReference type="Proteomes" id="UP000694906">
    <property type="component" value="Unplaced"/>
</dbReference>
<dbReference type="PANTHER" id="PTHR46763:SF1">
    <property type="entry name" value="DYNEIN REGULATORY COMPLEX PROTEIN 8"/>
    <property type="match status" value="1"/>
</dbReference>
<feature type="region of interest" description="Disordered" evidence="2">
    <location>
        <begin position="153"/>
        <end position="215"/>
    </location>
</feature>
<dbReference type="SMART" id="SM00054">
    <property type="entry name" value="EFh"/>
    <property type="match status" value="2"/>
</dbReference>
<dbReference type="GO" id="GO:0005509">
    <property type="term" value="F:calcium ion binding"/>
    <property type="evidence" value="ECO:0007669"/>
    <property type="project" value="InterPro"/>
</dbReference>
<dbReference type="PROSITE" id="PS50222">
    <property type="entry name" value="EF_HAND_2"/>
    <property type="match status" value="2"/>
</dbReference>
<evidence type="ECO:0000256" key="1">
    <source>
        <dbReference type="ARBA" id="ARBA00022737"/>
    </source>
</evidence>
<feature type="domain" description="EF-hand" evidence="3">
    <location>
        <begin position="277"/>
        <end position="312"/>
    </location>
</feature>
<feature type="compositionally biased region" description="Low complexity" evidence="2">
    <location>
        <begin position="167"/>
        <end position="183"/>
    </location>
</feature>
<name>A0AAX6TKI3_HETGA</name>
<dbReference type="InterPro" id="IPR011992">
    <property type="entry name" value="EF-hand-dom_pair"/>
</dbReference>
<feature type="region of interest" description="Disordered" evidence="2">
    <location>
        <begin position="1"/>
        <end position="139"/>
    </location>
</feature>
<gene>
    <name evidence="5" type="primary">Efcab2</name>
</gene>
<proteinExistence type="predicted"/>
<dbReference type="InterPro" id="IPR002048">
    <property type="entry name" value="EF_hand_dom"/>
</dbReference>
<dbReference type="Gene3D" id="1.10.238.10">
    <property type="entry name" value="EF-hand"/>
    <property type="match status" value="2"/>
</dbReference>
<dbReference type="RefSeq" id="XP_021120981.1">
    <property type="nucleotide sequence ID" value="XM_021265322.1"/>
</dbReference>
<dbReference type="GO" id="GO:0097228">
    <property type="term" value="C:sperm principal piece"/>
    <property type="evidence" value="ECO:0007669"/>
    <property type="project" value="TreeGrafter"/>
</dbReference>
<evidence type="ECO:0000313" key="4">
    <source>
        <dbReference type="Proteomes" id="UP000694906"/>
    </source>
</evidence>
<dbReference type="GeneID" id="101724451"/>
<evidence type="ECO:0000313" key="5">
    <source>
        <dbReference type="RefSeq" id="XP_021120981.1"/>
    </source>
</evidence>
<dbReference type="CTD" id="68226"/>
<keyword evidence="4" id="KW-1185">Reference proteome</keyword>
<feature type="compositionally biased region" description="Pro residues" evidence="2">
    <location>
        <begin position="103"/>
        <end position="112"/>
    </location>
</feature>
<organism evidence="4 5">
    <name type="scientific">Heterocephalus glaber</name>
    <name type="common">Naked mole rat</name>
    <dbReference type="NCBI Taxonomy" id="10181"/>
    <lineage>
        <taxon>Eukaryota</taxon>
        <taxon>Metazoa</taxon>
        <taxon>Chordata</taxon>
        <taxon>Craniata</taxon>
        <taxon>Vertebrata</taxon>
        <taxon>Euteleostomi</taxon>
        <taxon>Mammalia</taxon>
        <taxon>Eutheria</taxon>
        <taxon>Euarchontoglires</taxon>
        <taxon>Glires</taxon>
        <taxon>Rodentia</taxon>
        <taxon>Hystricomorpha</taxon>
        <taxon>Bathyergidae</taxon>
        <taxon>Heterocephalus</taxon>
    </lineage>
</organism>
<feature type="compositionally biased region" description="Basic and acidic residues" evidence="2">
    <location>
        <begin position="1"/>
        <end position="22"/>
    </location>
</feature>
<evidence type="ECO:0000256" key="2">
    <source>
        <dbReference type="SAM" id="MobiDB-lite"/>
    </source>
</evidence>
<sequence>MPTLFPEKRAFRSERGPCESQRHQGGVPRGHCELQSRPGAAPLRQALPASGLRIREARTPGRSPGRGRSDGEMQPWDARTAPVSHASSHTYASPVAGVQWPGFLPPQAPRPPARPRRLRGRGRSEDAGGRGAVGSLSPGRALRLRFKTCGKGGLWKPSNESPAPGSALAAQRRGGRPAAGRSRVAGEARAPRALIPRDPARPAPGRGVSPATRSAARWRKVDTRKVLGYRRLLSPVITLCAHQSCLLLSDHSWCPVINLFPSLLTPCCFQKEVKVAEFHKRIKEAFAVFDHESNNTVDVREIGTIVRSLGCCPSEGELHDLLAEVEEEEPTGYIRYEKFLPVMTKVLLEGRFRPIPDDVLLQAFETLDSAKRGFLTKEELIKHMTEEGEPFSQEEMEEMLSAAIDPESYLIHYKDYIATMVIDEN</sequence>